<proteinExistence type="inferred from homology"/>
<dbReference type="InterPro" id="IPR037103">
    <property type="entry name" value="Tubulin/FtsZ-like_C"/>
</dbReference>
<evidence type="ECO:0000256" key="11">
    <source>
        <dbReference type="ARBA" id="ARBA00022741"/>
    </source>
</evidence>
<evidence type="ECO:0000256" key="5">
    <source>
        <dbReference type="ARBA" id="ARBA00009636"/>
    </source>
</evidence>
<dbReference type="PROSITE" id="PS00227">
    <property type="entry name" value="TUBULIN"/>
    <property type="match status" value="1"/>
</dbReference>
<evidence type="ECO:0000256" key="8">
    <source>
        <dbReference type="ARBA" id="ARBA00022679"/>
    </source>
</evidence>
<dbReference type="InterPro" id="IPR001680">
    <property type="entry name" value="WD40_rpt"/>
</dbReference>
<dbReference type="GO" id="GO:0070552">
    <property type="term" value="C:BRISC complex"/>
    <property type="evidence" value="ECO:0007669"/>
    <property type="project" value="InterPro"/>
</dbReference>
<feature type="region of interest" description="Disordered" evidence="17">
    <location>
        <begin position="299"/>
        <end position="399"/>
    </location>
</feature>
<evidence type="ECO:0000256" key="6">
    <source>
        <dbReference type="ARBA" id="ARBA00012483"/>
    </source>
</evidence>
<dbReference type="PROSITE" id="PS50294">
    <property type="entry name" value="WD_REPEATS_REGION"/>
    <property type="match status" value="1"/>
</dbReference>
<dbReference type="GO" id="GO:0005874">
    <property type="term" value="C:microtubule"/>
    <property type="evidence" value="ECO:0007669"/>
    <property type="project" value="UniProtKB-KW"/>
</dbReference>
<dbReference type="SUPFAM" id="SSF50978">
    <property type="entry name" value="WD40 repeat-like"/>
    <property type="match status" value="1"/>
</dbReference>
<dbReference type="Pfam" id="PF23568">
    <property type="entry name" value="ARM_LIN"/>
    <property type="match status" value="1"/>
</dbReference>
<organism evidence="19 20">
    <name type="scientific">Hevea brasiliensis</name>
    <name type="common">Para rubber tree</name>
    <name type="synonym">Siphonia brasiliensis</name>
    <dbReference type="NCBI Taxonomy" id="3981"/>
    <lineage>
        <taxon>Eukaryota</taxon>
        <taxon>Viridiplantae</taxon>
        <taxon>Streptophyta</taxon>
        <taxon>Embryophyta</taxon>
        <taxon>Tracheophyta</taxon>
        <taxon>Spermatophyta</taxon>
        <taxon>Magnoliopsida</taxon>
        <taxon>eudicotyledons</taxon>
        <taxon>Gunneridae</taxon>
        <taxon>Pentapetalae</taxon>
        <taxon>rosids</taxon>
        <taxon>fabids</taxon>
        <taxon>Malpighiales</taxon>
        <taxon>Euphorbiaceae</taxon>
        <taxon>Crotonoideae</taxon>
        <taxon>Micrandreae</taxon>
        <taxon>Hevea</taxon>
    </lineage>
</organism>
<dbReference type="SMART" id="SM00504">
    <property type="entry name" value="Ubox"/>
    <property type="match status" value="1"/>
</dbReference>
<evidence type="ECO:0000256" key="12">
    <source>
        <dbReference type="ARBA" id="ARBA00022842"/>
    </source>
</evidence>
<dbReference type="GO" id="GO:0005200">
    <property type="term" value="F:structural constituent of cytoskeleton"/>
    <property type="evidence" value="ECO:0007669"/>
    <property type="project" value="InterPro"/>
</dbReference>
<dbReference type="FunFam" id="1.10.287.600:FF:000002">
    <property type="entry name" value="Tubulin beta chain"/>
    <property type="match status" value="1"/>
</dbReference>
<dbReference type="PRINTS" id="PR01161">
    <property type="entry name" value="TUBULIN"/>
</dbReference>
<dbReference type="InterPro" id="IPR036322">
    <property type="entry name" value="WD40_repeat_dom_sf"/>
</dbReference>
<dbReference type="PRINTS" id="PR01163">
    <property type="entry name" value="BETATUBULIN"/>
</dbReference>
<dbReference type="InterPro" id="IPR036525">
    <property type="entry name" value="Tubulin/FtsZ_GTPase_sf"/>
</dbReference>
<dbReference type="Pfam" id="PF04564">
    <property type="entry name" value="U-box"/>
    <property type="match status" value="1"/>
</dbReference>
<evidence type="ECO:0000256" key="9">
    <source>
        <dbReference type="ARBA" id="ARBA00022701"/>
    </source>
</evidence>
<feature type="domain" description="U-box" evidence="18">
    <location>
        <begin position="518"/>
        <end position="593"/>
    </location>
</feature>
<dbReference type="SUPFAM" id="SSF55307">
    <property type="entry name" value="Tubulin C-terminal domain-like"/>
    <property type="match status" value="1"/>
</dbReference>
<evidence type="ECO:0000256" key="17">
    <source>
        <dbReference type="SAM" id="MobiDB-lite"/>
    </source>
</evidence>
<dbReference type="GO" id="GO:0005525">
    <property type="term" value="F:GTP binding"/>
    <property type="evidence" value="ECO:0007669"/>
    <property type="project" value="UniProtKB-KW"/>
</dbReference>
<evidence type="ECO:0000313" key="19">
    <source>
        <dbReference type="EMBL" id="KAF2324695.1"/>
    </source>
</evidence>
<dbReference type="Pfam" id="PF03953">
    <property type="entry name" value="Tubulin_C"/>
    <property type="match status" value="1"/>
</dbReference>
<reference evidence="19 20" key="1">
    <citation type="journal article" date="2020" name="Mol. Plant">
        <title>The Chromosome-Based Rubber Tree Genome Provides New Insights into Spurge Genome Evolution and Rubber Biosynthesis.</title>
        <authorList>
            <person name="Liu J."/>
            <person name="Shi C."/>
            <person name="Shi C.C."/>
            <person name="Li W."/>
            <person name="Zhang Q.J."/>
            <person name="Zhang Y."/>
            <person name="Li K."/>
            <person name="Lu H.F."/>
            <person name="Shi C."/>
            <person name="Zhu S.T."/>
            <person name="Xiao Z.Y."/>
            <person name="Nan H."/>
            <person name="Yue Y."/>
            <person name="Zhu X.G."/>
            <person name="Wu Y."/>
            <person name="Hong X.N."/>
            <person name="Fan G.Y."/>
            <person name="Tong Y."/>
            <person name="Zhang D."/>
            <person name="Mao C.L."/>
            <person name="Liu Y.L."/>
            <person name="Hao S.J."/>
            <person name="Liu W.Q."/>
            <person name="Lv M.Q."/>
            <person name="Zhang H.B."/>
            <person name="Liu Y."/>
            <person name="Hu-Tang G.R."/>
            <person name="Wang J.P."/>
            <person name="Wang J.H."/>
            <person name="Sun Y.H."/>
            <person name="Ni S.B."/>
            <person name="Chen W.B."/>
            <person name="Zhang X.C."/>
            <person name="Jiao Y.N."/>
            <person name="Eichler E.E."/>
            <person name="Li G.H."/>
            <person name="Liu X."/>
            <person name="Gao L.Z."/>
        </authorList>
    </citation>
    <scope>NUCLEOTIDE SEQUENCE [LARGE SCALE GENOMIC DNA]</scope>
    <source>
        <strain evidence="20">cv. GT1</strain>
        <tissue evidence="19">Leaf</tissue>
    </source>
</reference>
<dbReference type="InterPro" id="IPR023123">
    <property type="entry name" value="Tubulin_C"/>
</dbReference>
<dbReference type="Pfam" id="PF23628">
    <property type="entry name" value="ARM_LIN_C"/>
    <property type="match status" value="2"/>
</dbReference>
<evidence type="ECO:0000256" key="4">
    <source>
        <dbReference type="ARBA" id="ARBA00004906"/>
    </source>
</evidence>
<dbReference type="InterPro" id="IPR016024">
    <property type="entry name" value="ARM-type_fold"/>
</dbReference>
<dbReference type="InterPro" id="IPR000217">
    <property type="entry name" value="Tubulin"/>
</dbReference>
<dbReference type="InterPro" id="IPR055566">
    <property type="entry name" value="ARM_LIN"/>
</dbReference>
<dbReference type="EC" id="2.3.2.27" evidence="6"/>
<dbReference type="InterPro" id="IPR002453">
    <property type="entry name" value="Beta_tubulin"/>
</dbReference>
<dbReference type="CDD" id="cd02187">
    <property type="entry name" value="beta_tubulin"/>
    <property type="match status" value="1"/>
</dbReference>
<dbReference type="InterPro" id="IPR056512">
    <property type="entry name" value="LIN_N"/>
</dbReference>
<comment type="cofactor">
    <cofactor evidence="2">
        <name>Mg(2+)</name>
        <dbReference type="ChEBI" id="CHEBI:18420"/>
    </cofactor>
</comment>
<comment type="caution">
    <text evidence="19">The sequence shown here is derived from an EMBL/GenBank/DDBJ whole genome shotgun (WGS) entry which is preliminary data.</text>
</comment>
<comment type="pathway">
    <text evidence="4">Protein modification; protein ubiquitination.</text>
</comment>
<name>A0A6A6NHU6_HEVBR</name>
<evidence type="ECO:0000313" key="20">
    <source>
        <dbReference type="Proteomes" id="UP000467840"/>
    </source>
</evidence>
<dbReference type="InterPro" id="IPR013083">
    <property type="entry name" value="Znf_RING/FYVE/PHD"/>
</dbReference>
<evidence type="ECO:0000256" key="7">
    <source>
        <dbReference type="ARBA" id="ARBA00022490"/>
    </source>
</evidence>
<keyword evidence="12" id="KW-0460">Magnesium</keyword>
<comment type="similarity">
    <text evidence="5">Belongs to the tubulin family.</text>
</comment>
<dbReference type="SMART" id="SM00320">
    <property type="entry name" value="WD40"/>
    <property type="match status" value="2"/>
</dbReference>
<dbReference type="Gene3D" id="3.30.1330.20">
    <property type="entry name" value="Tubulin/FtsZ, C-terminal domain"/>
    <property type="match status" value="1"/>
</dbReference>
<dbReference type="Pfam" id="PF00400">
    <property type="entry name" value="WD40"/>
    <property type="match status" value="1"/>
</dbReference>
<evidence type="ECO:0000256" key="15">
    <source>
        <dbReference type="ARBA" id="ARBA00034296"/>
    </source>
</evidence>
<dbReference type="SUPFAM" id="SSF48371">
    <property type="entry name" value="ARM repeat"/>
    <property type="match status" value="1"/>
</dbReference>
<dbReference type="GO" id="GO:0061630">
    <property type="term" value="F:ubiquitin protein ligase activity"/>
    <property type="evidence" value="ECO:0007669"/>
    <property type="project" value="UniProtKB-EC"/>
</dbReference>
<accession>A0A6A6NHU6</accession>
<dbReference type="Pfam" id="PF00091">
    <property type="entry name" value="Tubulin"/>
    <property type="match status" value="1"/>
</dbReference>
<dbReference type="Gene3D" id="1.10.287.600">
    <property type="entry name" value="Helix hairpin bin"/>
    <property type="match status" value="1"/>
</dbReference>
<keyword evidence="13" id="KW-0342">GTP-binding</keyword>
<evidence type="ECO:0000256" key="2">
    <source>
        <dbReference type="ARBA" id="ARBA00001946"/>
    </source>
</evidence>
<evidence type="ECO:0000256" key="3">
    <source>
        <dbReference type="ARBA" id="ARBA00004245"/>
    </source>
</evidence>
<keyword evidence="20" id="KW-1185">Reference proteome</keyword>
<dbReference type="GO" id="GO:0003924">
    <property type="term" value="F:GTPase activity"/>
    <property type="evidence" value="ECO:0007669"/>
    <property type="project" value="InterPro"/>
</dbReference>
<evidence type="ECO:0000256" key="10">
    <source>
        <dbReference type="ARBA" id="ARBA00022723"/>
    </source>
</evidence>
<keyword evidence="16" id="KW-0853">WD repeat</keyword>
<dbReference type="Gene3D" id="3.40.50.1440">
    <property type="entry name" value="Tubulin/FtsZ, GTPase domain"/>
    <property type="match status" value="1"/>
</dbReference>
<feature type="compositionally biased region" description="Acidic residues" evidence="17">
    <location>
        <begin position="336"/>
        <end position="345"/>
    </location>
</feature>
<dbReference type="PROSITE" id="PS51698">
    <property type="entry name" value="U_BOX"/>
    <property type="match status" value="1"/>
</dbReference>
<dbReference type="InterPro" id="IPR017975">
    <property type="entry name" value="Tubulin_CS"/>
</dbReference>
<dbReference type="FunFam" id="3.40.50.1440:FF:000005">
    <property type="entry name" value="Tubulin beta chain"/>
    <property type="match status" value="1"/>
</dbReference>
<evidence type="ECO:0000256" key="1">
    <source>
        <dbReference type="ARBA" id="ARBA00000900"/>
    </source>
</evidence>
<dbReference type="EMBL" id="JAAGAX010000001">
    <property type="protein sequence ID" value="KAF2324695.1"/>
    <property type="molecule type" value="Genomic_DNA"/>
</dbReference>
<dbReference type="InterPro" id="IPR056514">
    <property type="entry name" value="ARM_LIN_2nd"/>
</dbReference>
<dbReference type="SMART" id="SM00864">
    <property type="entry name" value="Tubulin"/>
    <property type="match status" value="1"/>
</dbReference>
<dbReference type="SUPFAM" id="SSF52490">
    <property type="entry name" value="Tubulin nucleotide-binding domain-like"/>
    <property type="match status" value="1"/>
</dbReference>
<dbReference type="CDD" id="cd16664">
    <property type="entry name" value="RING-Ubox_PUB"/>
    <property type="match status" value="1"/>
</dbReference>
<dbReference type="InterPro" id="IPR018316">
    <property type="entry name" value="Tubulin/FtsZ_2-layer-sand-dom"/>
</dbReference>
<dbReference type="InterPro" id="IPR003008">
    <property type="entry name" value="Tubulin_FtsZ_GTPase"/>
</dbReference>
<dbReference type="FunFam" id="3.30.1330.20:FF:000002">
    <property type="entry name" value="Tubulin beta chain"/>
    <property type="match status" value="1"/>
</dbReference>
<dbReference type="InterPro" id="IPR003613">
    <property type="entry name" value="Ubox_domain"/>
</dbReference>
<dbReference type="Gene3D" id="2.130.10.10">
    <property type="entry name" value="YVTN repeat-like/Quinoprotein amine dehydrogenase"/>
    <property type="match status" value="1"/>
</dbReference>
<dbReference type="PROSITE" id="PS50082">
    <property type="entry name" value="WD_REPEATS_2"/>
    <property type="match status" value="1"/>
</dbReference>
<dbReference type="GO" id="GO:0016567">
    <property type="term" value="P:protein ubiquitination"/>
    <property type="evidence" value="ECO:0007669"/>
    <property type="project" value="UniProtKB-UniPathway"/>
</dbReference>
<comment type="subcellular location">
    <subcellularLocation>
        <location evidence="3">Cytoplasm</location>
        <location evidence="3">Cytoskeleton</location>
    </subcellularLocation>
</comment>
<keyword evidence="14" id="KW-0206">Cytoskeleton</keyword>
<dbReference type="PANTHER" id="PTHR47446:SF3">
    <property type="entry name" value="RING-TYPE E3 UBIQUITIN TRANSFERASE"/>
    <property type="match status" value="1"/>
</dbReference>
<evidence type="ECO:0000256" key="14">
    <source>
        <dbReference type="ARBA" id="ARBA00023212"/>
    </source>
</evidence>
<dbReference type="SMART" id="SM00865">
    <property type="entry name" value="Tubulin_C"/>
    <property type="match status" value="1"/>
</dbReference>
<evidence type="ECO:0000256" key="16">
    <source>
        <dbReference type="PROSITE-ProRule" id="PRU00221"/>
    </source>
</evidence>
<feature type="compositionally biased region" description="Polar residues" evidence="17">
    <location>
        <begin position="361"/>
        <end position="394"/>
    </location>
</feature>
<comment type="function">
    <text evidence="15">Tubulin is the major constituent of microtubules, a cylinder consisting of laterally associated linear protofilaments composed of alpha- and beta-tubulin heterodimers. Microtubules grow by the addition of GTP-tubulin dimers to the microtubule end, where a stabilizing cap forms. Below the cap, tubulin dimers are in GDP-bound state, owing to GTPase activity of alpha-tubulin.</text>
</comment>
<dbReference type="InterPro" id="IPR052858">
    <property type="entry name" value="E3_ubiquitin-ligase_LIN"/>
</dbReference>
<dbReference type="InterPro" id="IPR011989">
    <property type="entry name" value="ARM-like"/>
</dbReference>
<dbReference type="GO" id="GO:0046872">
    <property type="term" value="F:metal ion binding"/>
    <property type="evidence" value="ECO:0007669"/>
    <property type="project" value="UniProtKB-KW"/>
</dbReference>
<keyword evidence="7" id="KW-0963">Cytoplasm</keyword>
<dbReference type="SUPFAM" id="SSF57850">
    <property type="entry name" value="RING/U-box"/>
    <property type="match status" value="1"/>
</dbReference>
<dbReference type="InterPro" id="IPR008280">
    <property type="entry name" value="Tub_FtsZ_C"/>
</dbReference>
<gene>
    <name evidence="19" type="ORF">GH714_016321</name>
</gene>
<dbReference type="Gene3D" id="3.30.40.10">
    <property type="entry name" value="Zinc/RING finger domain, C3HC4 (zinc finger)"/>
    <property type="match status" value="1"/>
</dbReference>
<feature type="compositionally biased region" description="Polar residues" evidence="17">
    <location>
        <begin position="313"/>
        <end position="322"/>
    </location>
</feature>
<dbReference type="InterPro" id="IPR045210">
    <property type="entry name" value="RING-Ubox_PUB"/>
</dbReference>
<feature type="repeat" description="WD" evidence="16">
    <location>
        <begin position="1230"/>
        <end position="1264"/>
    </location>
</feature>
<dbReference type="Pfam" id="PF23654">
    <property type="entry name" value="ARM_LIN_2nd"/>
    <property type="match status" value="1"/>
</dbReference>
<dbReference type="InterPro" id="IPR015943">
    <property type="entry name" value="WD40/YVTN_repeat-like_dom_sf"/>
</dbReference>
<comment type="catalytic activity">
    <reaction evidence="1">
        <text>S-ubiquitinyl-[E2 ubiquitin-conjugating enzyme]-L-cysteine + [acceptor protein]-L-lysine = [E2 ubiquitin-conjugating enzyme]-L-cysteine + N(6)-ubiquitinyl-[acceptor protein]-L-lysine.</text>
        <dbReference type="EC" id="2.3.2.27"/>
    </reaction>
</comment>
<dbReference type="Gene3D" id="1.25.10.10">
    <property type="entry name" value="Leucine-rich Repeat Variant"/>
    <property type="match status" value="1"/>
</dbReference>
<dbReference type="GO" id="GO:0007017">
    <property type="term" value="P:microtubule-based process"/>
    <property type="evidence" value="ECO:0007669"/>
    <property type="project" value="InterPro"/>
</dbReference>
<keyword evidence="9" id="KW-0493">Microtubule</keyword>
<evidence type="ECO:0000259" key="18">
    <source>
        <dbReference type="PROSITE" id="PS51698"/>
    </source>
</evidence>
<dbReference type="Pfam" id="PF06113">
    <property type="entry name" value="BRE"/>
    <property type="match status" value="1"/>
</dbReference>
<dbReference type="Proteomes" id="UP000467840">
    <property type="component" value="Chromosome 5"/>
</dbReference>
<dbReference type="PANTHER" id="PTHR47446">
    <property type="entry name" value="RING-TYPE E3 UBIQUITIN TRANSFERASE"/>
    <property type="match status" value="1"/>
</dbReference>
<protein>
    <recommendedName>
        <fullName evidence="6">RING-type E3 ubiquitin transferase</fullName>
        <ecNumber evidence="6">2.3.2.27</ecNumber>
    </recommendedName>
</protein>
<keyword evidence="8" id="KW-0808">Transferase</keyword>
<keyword evidence="11" id="KW-0547">Nucleotide-binding</keyword>
<dbReference type="UniPathway" id="UPA00143"/>
<evidence type="ECO:0000256" key="13">
    <source>
        <dbReference type="ARBA" id="ARBA00023134"/>
    </source>
</evidence>
<dbReference type="InterPro" id="IPR010358">
    <property type="entry name" value="BRE"/>
</dbReference>
<keyword evidence="10" id="KW-0479">Metal-binding</keyword>
<sequence>MMGDYRYVTDQKDIIRFLITTADSFIQDRLINKEQRAQHKEQCSERLAAEDESCNKDMDVQYSDQAVLANLDWGIEALEEAIDTANMETKLARLDYAEKMLQVCAMLNSNERTAGVPNFYLSAWAHLNLSYLWKLRNNVHNSVHHLLEMFIIDPFFSRIDFAPELWKVLFLPQMSSIVGWYSEARHRLMMEVIPDSSDLSFTADLDQFFNESLLFSMKPDQVEKLQKLEQLYGESLDENTRLFAKYYDDCTKIDSTVSKKMIPMLPIAEPPMTPLHEVSRSIPDYVKFGPILPKSAGFSPVFRSKHGTRETSRLSVGSTLSHNLEEPTMGDPQETILEENEDDSDREPNDGNLDSEDKSRQLVTLSSMKISENKETGTSIKSSKANIRTHSPTIFSPIDSPKTFSPKVFSPNPDVHSKKESRSLLRLLSSHVTDSNIAPSLAVSPPMSSYYSMSSPDSDGEVIDLQKSVRKNHNRARSISYDNVNSQALDNSFVNESDEGSQSYISLPMSDKLTYRSRPPKDFVCPITGQLFNDPVTLETGQTYERKAIQEWLQRGNTTCPITRQALSANSLPKTNYVLKRLITSWKEQYPDIAQEFLYSETPRTSFSSSSVKETPLASTPSRMFDFRSCNSSDSHIHQRSKRFVQSAVSTSPTSVISQATIETIINGLKPHISCLCTSENLRECEAAVLAIAKLWKDSKGDPGVHSYLSKPTIVNGFVEILSASLNREVLRTSIYFLSELIYSDESVGEILTSVDSDFDCLAALLKNGLAEAAVLIYQLRPAFAQLSAHNFIPSLVLLIQIKSEDLDDLQLVIEPKDAAIALLDQILVGGDENSQSVNALSVISANGIPALVKCLDRVEGRKSAVSILLCCMLADKSCRNFIASRIELCPVLELFHSGNDSVRGICIDFLSELVQLNRRTFCNKILQIIKDEGAFSTMHTFLVHLQMASMEQQPAIATLLLQLDLLVEPRKMSIYREEALETLIEALHKKDFSNSQMMALDALVSLSGRITSSGRRTEERRENDLAETMEDEEKAASSWEKKVAFVLCNHEKGSIFKALEECFKSNSLEMAKSCLVISTWLTYMLSVLPDTGVREAARKSLLEEFINVLQSSRNMEEKILATLALKTFVIDPAALEELGKYAKCIYKNLRKFRRTSPVITDVLKSLMNLSSVNATELWHCTEVIELESSGNGDVLSLLHLKGRVLSSHSDGTIKVWDAGKRVLRLIQEVREHTKAVTCLYVPSSGDKLYSGSLDKTIRVWAIKPEEIHCVQIHDVKEAVCVLTANAKVACFISQGTGVKVYNWSGVPKHVTFNKTVKCLAMTGDKLYCGCSGYSIQEVDLCKLTSTTFYSGTRKLLGKQIIHSLHIHDGLLFAGGSAIDGTAGKVFSHCTKAVVGSFLTGFDILHIVVNNDFIFTATKCGVIEVEQVWSGSKYFPGSLDRFTLLIPYCLDYLKWDIIYNVEFPLAAPDVIFGPEDEDFHPFHVLGGEGKDLTLVKNSLTDWNNKDPTRLLALIEELRDKYMSYQKKRVGEVDDDRLKFEISTILSREGIEMHMSSGVEKPEEVKFAVPLMDMNINKMVLACPWRHPQRIYLQVVYPVGRMYVSAPSAPRLKLMSSAELKALFSIDDVKLPPWLDGMCLAEYLPHLEQLLQRQVSEAVSLIDVRRRFIEALVLLFGRPLEADPGGQCGNQIGSKFWEVICDEHGVDPTGRYTADGSSDLQLERINVYYNEAAGARYVPRAVLMDLEPGTMDSIRSGPYGQIFRPDNFVFGQSGAGNNWAKGHYTEGAELIDAVLDVVRKEAENCDCLQGFQVCHSLGGGTGSGMGTLLISKIREEYPDRMMLSFSVFPSPKVSDTVVEPYNATLSVHQLVENADECMVLDNEALYDICFRTLKLSTPSFGDLNHLISATMSGVTCCLRFPGQLNSDLRKLAVNLIPFPRLHFFMVGFAPLTSRGSQQYISLTVPELTQQMWDGKNMMCAADPRHGRYLTASAMFRGRMSTKEVDEQMINVQNKNSSYFVEWIPNNVKSSVCDIPPKGLKMASTFVGNSTSIQEMFRRVSEQFTAMFRRKAFLHWYTGEGMDEMEFTEAESNMNDLVSEYQQYQDATADEDVEYEEGVDENYEG</sequence>